<dbReference type="Pfam" id="PF24883">
    <property type="entry name" value="NPHP3_N"/>
    <property type="match status" value="1"/>
</dbReference>
<evidence type="ECO:0000313" key="4">
    <source>
        <dbReference type="EMBL" id="KAF6744607.1"/>
    </source>
</evidence>
<dbReference type="InterPro" id="IPR056884">
    <property type="entry name" value="NPHP3-like_N"/>
</dbReference>
<evidence type="ECO:0000256" key="2">
    <source>
        <dbReference type="SAM" id="MobiDB-lite"/>
    </source>
</evidence>
<proteinExistence type="predicted"/>
<dbReference type="Proteomes" id="UP000521943">
    <property type="component" value="Unassembled WGS sequence"/>
</dbReference>
<feature type="region of interest" description="Disordered" evidence="2">
    <location>
        <begin position="143"/>
        <end position="222"/>
    </location>
</feature>
<dbReference type="InterPro" id="IPR027417">
    <property type="entry name" value="P-loop_NTPase"/>
</dbReference>
<accession>A0A8H6HE98</accession>
<feature type="compositionally biased region" description="Polar residues" evidence="2">
    <location>
        <begin position="162"/>
        <end position="178"/>
    </location>
</feature>
<dbReference type="PANTHER" id="PTHR10039">
    <property type="entry name" value="AMELOGENIN"/>
    <property type="match status" value="1"/>
</dbReference>
<comment type="caution">
    <text evidence="4">The sequence shown here is derived from an EMBL/GenBank/DDBJ whole genome shotgun (WGS) entry which is preliminary data.</text>
</comment>
<feature type="domain" description="Nephrocystin 3-like N-terminal" evidence="3">
    <location>
        <begin position="295"/>
        <end position="451"/>
    </location>
</feature>
<feature type="compositionally biased region" description="Polar residues" evidence="2">
    <location>
        <begin position="193"/>
        <end position="209"/>
    </location>
</feature>
<dbReference type="EMBL" id="JACGCI010000117">
    <property type="protein sequence ID" value="KAF6744607.1"/>
    <property type="molecule type" value="Genomic_DNA"/>
</dbReference>
<dbReference type="OrthoDB" id="3070583at2759"/>
<evidence type="ECO:0000259" key="3">
    <source>
        <dbReference type="Pfam" id="PF24883"/>
    </source>
</evidence>
<evidence type="ECO:0000256" key="1">
    <source>
        <dbReference type="ARBA" id="ARBA00022737"/>
    </source>
</evidence>
<gene>
    <name evidence="4" type="ORF">DFP72DRAFT_1176789</name>
</gene>
<keyword evidence="5" id="KW-1185">Reference proteome</keyword>
<evidence type="ECO:0000313" key="5">
    <source>
        <dbReference type="Proteomes" id="UP000521943"/>
    </source>
</evidence>
<feature type="compositionally biased region" description="Low complexity" evidence="2">
    <location>
        <begin position="150"/>
        <end position="161"/>
    </location>
</feature>
<keyword evidence="1" id="KW-0677">Repeat</keyword>
<dbReference type="SUPFAM" id="SSF52540">
    <property type="entry name" value="P-loop containing nucleoside triphosphate hydrolases"/>
    <property type="match status" value="1"/>
</dbReference>
<feature type="compositionally biased region" description="Low complexity" evidence="2">
    <location>
        <begin position="210"/>
        <end position="222"/>
    </location>
</feature>
<protein>
    <recommendedName>
        <fullName evidence="3">Nephrocystin 3-like N-terminal domain-containing protein</fullName>
    </recommendedName>
</protein>
<dbReference type="Gene3D" id="3.40.50.300">
    <property type="entry name" value="P-loop containing nucleotide triphosphate hydrolases"/>
    <property type="match status" value="1"/>
</dbReference>
<sequence length="499" mass="55126">MRAKIRPSSSFSMKASSSKSSPSDFLPVPKCIDYEIELPGPVATLLDPKWTKPKRQARQEFREITAHHLAKEGERPTPGLDVLRSTRRHVEQKEILACSKAKTNKIARERVRDFVESVEEYKTKYSISINAGDFEDIERRNAGHRKAETPSNSLRPSRSSSQFTVSTDYSDPSATPTADSFPRGPPSSYGHPASQSPAMTATPSMNSFRSNVSPSGSVPSPASPIVQSPGVTINLNHGVQDTAPKPPQAPQIDWPELRNLIAMDNLYDSGHIVRSSVPKLDPQTMDGAIGKLADWFSVVDKQSCIHWLYGPEGCGKTVVMQHVVEKCVQLGQPIAAFFFTEPADQAAVHSKLAPTLVHDIIRSMAQEKEYFRTLSWLRGQGSPCLTLRMDKQVAGLVDTAFKGLQTKQSPKPLLIALDGLEQCSTDALVDVFRLISSSIQRMPVCFLLASRPTKSVESFLNSQKLTAMTCTRSTELTLPEGSLRIRKKHSFWSPILEEE</sequence>
<dbReference type="AlphaFoldDB" id="A0A8H6HE98"/>
<name>A0A8H6HE98_9AGAR</name>
<reference evidence="4 5" key="1">
    <citation type="submission" date="2020-07" db="EMBL/GenBank/DDBJ databases">
        <title>Comparative genomics of pyrophilous fungi reveals a link between fire events and developmental genes.</title>
        <authorList>
            <consortium name="DOE Joint Genome Institute"/>
            <person name="Steindorff A.S."/>
            <person name="Carver A."/>
            <person name="Calhoun S."/>
            <person name="Stillman K."/>
            <person name="Liu H."/>
            <person name="Lipzen A."/>
            <person name="Pangilinan J."/>
            <person name="Labutti K."/>
            <person name="Bruns T.D."/>
            <person name="Grigoriev I.V."/>
        </authorList>
    </citation>
    <scope>NUCLEOTIDE SEQUENCE [LARGE SCALE GENOMIC DNA]</scope>
    <source>
        <strain evidence="4 5">CBS 144469</strain>
    </source>
</reference>
<feature type="region of interest" description="Disordered" evidence="2">
    <location>
        <begin position="1"/>
        <end position="26"/>
    </location>
</feature>
<feature type="compositionally biased region" description="Low complexity" evidence="2">
    <location>
        <begin position="7"/>
        <end position="23"/>
    </location>
</feature>
<organism evidence="4 5">
    <name type="scientific">Ephemerocybe angulata</name>
    <dbReference type="NCBI Taxonomy" id="980116"/>
    <lineage>
        <taxon>Eukaryota</taxon>
        <taxon>Fungi</taxon>
        <taxon>Dikarya</taxon>
        <taxon>Basidiomycota</taxon>
        <taxon>Agaricomycotina</taxon>
        <taxon>Agaricomycetes</taxon>
        <taxon>Agaricomycetidae</taxon>
        <taxon>Agaricales</taxon>
        <taxon>Agaricineae</taxon>
        <taxon>Psathyrellaceae</taxon>
        <taxon>Ephemerocybe</taxon>
    </lineage>
</organism>